<name>A0A7V2WSA0_9BACT</name>
<dbReference type="AlphaFoldDB" id="A0A7V2WSA0"/>
<dbReference type="EMBL" id="DRND01000086">
    <property type="protein sequence ID" value="HFC46439.1"/>
    <property type="molecule type" value="Genomic_DNA"/>
</dbReference>
<sequence>MLVVMEKNATDSEIRRVIETIEAQGWEAKPIPGGERTAIGILRNETPVDPGLFLNLPGVKEAIPVSKPYKLVSREMHPEDTQIPFGKDGGVVIGDGHLHVIAGPCAIESESQALKTAEKVKAAGATFFRGGAFKPRTSPYSFQGLGKQGLKILEKVREETGLFIVTEAIDVESLEMVEESADIIQIGTRNMQNYPLLRR</sequence>
<dbReference type="PANTHER" id="PTHR43018:SF1">
    <property type="entry name" value="PROTEIN AROA(G)"/>
    <property type="match status" value="1"/>
</dbReference>
<dbReference type="Gene3D" id="3.20.20.70">
    <property type="entry name" value="Aldolase class I"/>
    <property type="match status" value="1"/>
</dbReference>
<dbReference type="InterPro" id="IPR013785">
    <property type="entry name" value="Aldolase_TIM"/>
</dbReference>
<dbReference type="PANTHER" id="PTHR43018">
    <property type="entry name" value="PHOSPHO-2-DEHYDRO-3-DEOXYHEPTONATE ALDOLASE"/>
    <property type="match status" value="1"/>
</dbReference>
<dbReference type="SUPFAM" id="SSF51569">
    <property type="entry name" value="Aldolase"/>
    <property type="match status" value="1"/>
</dbReference>
<evidence type="ECO:0000259" key="2">
    <source>
        <dbReference type="Pfam" id="PF00793"/>
    </source>
</evidence>
<reference evidence="4" key="1">
    <citation type="journal article" date="2020" name="mSystems">
        <title>Genome- and Community-Level Interaction Insights into Carbon Utilization and Element Cycling Functions of Hydrothermarchaeota in Hydrothermal Sediment.</title>
        <authorList>
            <person name="Zhou Z."/>
            <person name="Liu Y."/>
            <person name="Xu W."/>
            <person name="Pan J."/>
            <person name="Luo Z.H."/>
            <person name="Li M."/>
        </authorList>
    </citation>
    <scope>NUCLEOTIDE SEQUENCE [LARGE SCALE GENOMIC DNA]</scope>
    <source>
        <strain evidence="4">HyVt-503</strain>
    </source>
</reference>
<evidence type="ECO:0000259" key="3">
    <source>
        <dbReference type="Pfam" id="PF18152"/>
    </source>
</evidence>
<comment type="caution">
    <text evidence="4">The sequence shown here is derived from an EMBL/GenBank/DDBJ whole genome shotgun (WGS) entry which is preliminary data.</text>
</comment>
<feature type="domain" description="DAHP synthetase I/KDSA" evidence="2">
    <location>
        <begin position="84"/>
        <end position="198"/>
    </location>
</feature>
<dbReference type="Proteomes" id="UP000885797">
    <property type="component" value="Unassembled WGS sequence"/>
</dbReference>
<accession>A0A7V2WSA0</accession>
<dbReference type="InterPro" id="IPR052899">
    <property type="entry name" value="Class-I_DAHP_synthase"/>
</dbReference>
<proteinExistence type="predicted"/>
<dbReference type="Gene3D" id="3.30.70.1140">
    <property type="entry name" value="Phospho-2-dehydro-3-deoxyheptonate aldolase, domain 1"/>
    <property type="match status" value="1"/>
</dbReference>
<feature type="domain" description="DAHP synthase ferredoxin-like" evidence="3">
    <location>
        <begin position="1"/>
        <end position="67"/>
    </location>
</feature>
<organism evidence="4">
    <name type="scientific">Dissulfuribacter thermophilus</name>
    <dbReference type="NCBI Taxonomy" id="1156395"/>
    <lineage>
        <taxon>Bacteria</taxon>
        <taxon>Pseudomonadati</taxon>
        <taxon>Thermodesulfobacteriota</taxon>
        <taxon>Dissulfuribacteria</taxon>
        <taxon>Dissulfuribacterales</taxon>
        <taxon>Dissulfuribacteraceae</taxon>
        <taxon>Dissulfuribacter</taxon>
    </lineage>
</organism>
<dbReference type="Pfam" id="PF18152">
    <property type="entry name" value="DAHP_snth_FXD"/>
    <property type="match status" value="1"/>
</dbReference>
<dbReference type="GO" id="GO:0016740">
    <property type="term" value="F:transferase activity"/>
    <property type="evidence" value="ECO:0007669"/>
    <property type="project" value="UniProtKB-KW"/>
</dbReference>
<feature type="non-terminal residue" evidence="4">
    <location>
        <position position="199"/>
    </location>
</feature>
<evidence type="ECO:0000313" key="4">
    <source>
        <dbReference type="EMBL" id="HFC46439.1"/>
    </source>
</evidence>
<evidence type="ECO:0000256" key="1">
    <source>
        <dbReference type="ARBA" id="ARBA00022679"/>
    </source>
</evidence>
<dbReference type="InterPro" id="IPR006218">
    <property type="entry name" value="DAHP1/KDSA"/>
</dbReference>
<gene>
    <name evidence="4" type="ORF">ENJ63_00990</name>
</gene>
<dbReference type="Pfam" id="PF00793">
    <property type="entry name" value="DAHP_synth_1"/>
    <property type="match status" value="1"/>
</dbReference>
<protein>
    <submittedName>
        <fullName evidence="4">3-deoxy-7-phosphoheptulonate synthase</fullName>
    </submittedName>
</protein>
<dbReference type="InterPro" id="IPR041071">
    <property type="entry name" value="DAHP_snth_FXD"/>
</dbReference>
<keyword evidence="1" id="KW-0808">Transferase</keyword>